<dbReference type="RefSeq" id="WP_307959107.1">
    <property type="nucleotide sequence ID" value="NZ_CP163302.1"/>
</dbReference>
<dbReference type="GO" id="GO:0006355">
    <property type="term" value="P:regulation of DNA-templated transcription"/>
    <property type="evidence" value="ECO:0007669"/>
    <property type="project" value="InterPro"/>
</dbReference>
<protein>
    <submittedName>
        <fullName evidence="5">Response regulator transcription factor</fullName>
    </submittedName>
</protein>
<evidence type="ECO:0000256" key="3">
    <source>
        <dbReference type="ARBA" id="ARBA00023163"/>
    </source>
</evidence>
<dbReference type="EMBL" id="CP163302">
    <property type="protein sequence ID" value="XDP46119.1"/>
    <property type="molecule type" value="Genomic_DNA"/>
</dbReference>
<dbReference type="PANTHER" id="PTHR43214:SF24">
    <property type="entry name" value="TRANSCRIPTIONAL REGULATORY PROTEIN NARL-RELATED"/>
    <property type="match status" value="1"/>
</dbReference>
<dbReference type="SUPFAM" id="SSF52172">
    <property type="entry name" value="CheY-like"/>
    <property type="match status" value="1"/>
</dbReference>
<sequence length="212" mass="23315">MRVALVNDYEVVVRGVASMLRTYRAEVEVVELDLREDVGLPVDITLYDTFASPQGDRPNVHRLSLNPRAGKVVVYSWNMNPGLVAAALANGASAYLSKALSARQLVDALKAVYSGEHAQLIKPKKAVTVVGGDWPGREEGLTQREAEVLALITQGLSNAEIVEQTLLSINSVKTYIRSCYRRIGVTNRANAILWGIEHGFRPDRGQIRHPRA</sequence>
<dbReference type="InterPro" id="IPR016032">
    <property type="entry name" value="Sig_transdc_resp-reg_C-effctor"/>
</dbReference>
<organism evidence="5">
    <name type="scientific">Sinomonas puerhi</name>
    <dbReference type="NCBI Taxonomy" id="3238584"/>
    <lineage>
        <taxon>Bacteria</taxon>
        <taxon>Bacillati</taxon>
        <taxon>Actinomycetota</taxon>
        <taxon>Actinomycetes</taxon>
        <taxon>Micrococcales</taxon>
        <taxon>Micrococcaceae</taxon>
        <taxon>Sinomonas</taxon>
    </lineage>
</organism>
<proteinExistence type="predicted"/>
<dbReference type="Pfam" id="PF00196">
    <property type="entry name" value="GerE"/>
    <property type="match status" value="1"/>
</dbReference>
<dbReference type="CDD" id="cd06170">
    <property type="entry name" value="LuxR_C_like"/>
    <property type="match status" value="1"/>
</dbReference>
<accession>A0AB39L7G8</accession>
<dbReference type="GO" id="GO:0003677">
    <property type="term" value="F:DNA binding"/>
    <property type="evidence" value="ECO:0007669"/>
    <property type="project" value="UniProtKB-KW"/>
</dbReference>
<keyword evidence="2" id="KW-0238">DNA-binding</keyword>
<keyword evidence="1" id="KW-0805">Transcription regulation</keyword>
<gene>
    <name evidence="5" type="ORF">AB5L97_03615</name>
</gene>
<dbReference type="KEGG" id="spue:AB5L97_03615"/>
<name>A0AB39L7G8_9MICC</name>
<keyword evidence="3" id="KW-0804">Transcription</keyword>
<dbReference type="PANTHER" id="PTHR43214">
    <property type="entry name" value="TWO-COMPONENT RESPONSE REGULATOR"/>
    <property type="match status" value="1"/>
</dbReference>
<dbReference type="InterPro" id="IPR000792">
    <property type="entry name" value="Tscrpt_reg_LuxR_C"/>
</dbReference>
<evidence type="ECO:0000259" key="4">
    <source>
        <dbReference type="PROSITE" id="PS50043"/>
    </source>
</evidence>
<dbReference type="Gene3D" id="3.40.50.2300">
    <property type="match status" value="1"/>
</dbReference>
<evidence type="ECO:0000313" key="5">
    <source>
        <dbReference type="EMBL" id="XDP46119.1"/>
    </source>
</evidence>
<reference evidence="5" key="1">
    <citation type="submission" date="2024-07" db="EMBL/GenBank/DDBJ databases">
        <authorList>
            <person name="fu j."/>
        </authorList>
    </citation>
    <scope>NUCLEOTIDE SEQUENCE</scope>
    <source>
        <strain evidence="5">P10A9</strain>
    </source>
</reference>
<dbReference type="PROSITE" id="PS50043">
    <property type="entry name" value="HTH_LUXR_2"/>
    <property type="match status" value="1"/>
</dbReference>
<dbReference type="PRINTS" id="PR00038">
    <property type="entry name" value="HTHLUXR"/>
</dbReference>
<feature type="domain" description="HTH luxR-type" evidence="4">
    <location>
        <begin position="134"/>
        <end position="199"/>
    </location>
</feature>
<evidence type="ECO:0000256" key="1">
    <source>
        <dbReference type="ARBA" id="ARBA00023015"/>
    </source>
</evidence>
<dbReference type="SUPFAM" id="SSF46894">
    <property type="entry name" value="C-terminal effector domain of the bipartite response regulators"/>
    <property type="match status" value="1"/>
</dbReference>
<dbReference type="InterPro" id="IPR039420">
    <property type="entry name" value="WalR-like"/>
</dbReference>
<evidence type="ECO:0000256" key="2">
    <source>
        <dbReference type="ARBA" id="ARBA00023125"/>
    </source>
</evidence>
<dbReference type="InterPro" id="IPR011006">
    <property type="entry name" value="CheY-like_superfamily"/>
</dbReference>
<dbReference type="SMART" id="SM00421">
    <property type="entry name" value="HTH_LUXR"/>
    <property type="match status" value="1"/>
</dbReference>
<dbReference type="AlphaFoldDB" id="A0AB39L7G8"/>